<dbReference type="EMBL" id="AVOT02030221">
    <property type="protein sequence ID" value="MBW0523359.1"/>
    <property type="molecule type" value="Genomic_DNA"/>
</dbReference>
<keyword evidence="2" id="KW-1185">Reference proteome</keyword>
<name>A0A9Q3I266_9BASI</name>
<sequence length="90" mass="10264">MVIFNQIINLNETTVPLDEGFTEMQNLLRELKSSLGGGWTDDSLLAMFFHHFNKAQFHHIANALDAKKSIDPSCIITAREVMQVAQRFQE</sequence>
<dbReference type="OrthoDB" id="2507554at2759"/>
<evidence type="ECO:0000313" key="1">
    <source>
        <dbReference type="EMBL" id="MBW0523359.1"/>
    </source>
</evidence>
<dbReference type="Proteomes" id="UP000765509">
    <property type="component" value="Unassembled WGS sequence"/>
</dbReference>
<gene>
    <name evidence="1" type="ORF">O181_063074</name>
</gene>
<accession>A0A9Q3I266</accession>
<protein>
    <submittedName>
        <fullName evidence="1">Uncharacterized protein</fullName>
    </submittedName>
</protein>
<organism evidence="1 2">
    <name type="scientific">Austropuccinia psidii MF-1</name>
    <dbReference type="NCBI Taxonomy" id="1389203"/>
    <lineage>
        <taxon>Eukaryota</taxon>
        <taxon>Fungi</taxon>
        <taxon>Dikarya</taxon>
        <taxon>Basidiomycota</taxon>
        <taxon>Pucciniomycotina</taxon>
        <taxon>Pucciniomycetes</taxon>
        <taxon>Pucciniales</taxon>
        <taxon>Sphaerophragmiaceae</taxon>
        <taxon>Austropuccinia</taxon>
    </lineage>
</organism>
<dbReference type="AlphaFoldDB" id="A0A9Q3I266"/>
<proteinExistence type="predicted"/>
<comment type="caution">
    <text evidence="1">The sequence shown here is derived from an EMBL/GenBank/DDBJ whole genome shotgun (WGS) entry which is preliminary data.</text>
</comment>
<evidence type="ECO:0000313" key="2">
    <source>
        <dbReference type="Proteomes" id="UP000765509"/>
    </source>
</evidence>
<reference evidence="1" key="1">
    <citation type="submission" date="2021-03" db="EMBL/GenBank/DDBJ databases">
        <title>Draft genome sequence of rust myrtle Austropuccinia psidii MF-1, a brazilian biotype.</title>
        <authorList>
            <person name="Quecine M.C."/>
            <person name="Pachon D.M.R."/>
            <person name="Bonatelli M.L."/>
            <person name="Correr F.H."/>
            <person name="Franceschini L.M."/>
            <person name="Leite T.F."/>
            <person name="Margarido G.R.A."/>
            <person name="Almeida C.A."/>
            <person name="Ferrarezi J.A."/>
            <person name="Labate C.A."/>
        </authorList>
    </citation>
    <scope>NUCLEOTIDE SEQUENCE</scope>
    <source>
        <strain evidence="1">MF-1</strain>
    </source>
</reference>